<protein>
    <submittedName>
        <fullName evidence="1">Uncharacterized protein</fullName>
    </submittedName>
</protein>
<dbReference type="Proteomes" id="UP001057402">
    <property type="component" value="Chromosome 3"/>
</dbReference>
<accession>A0ACB9RNS7</accession>
<keyword evidence="2" id="KW-1185">Reference proteome</keyword>
<evidence type="ECO:0000313" key="2">
    <source>
        <dbReference type="Proteomes" id="UP001057402"/>
    </source>
</evidence>
<reference evidence="2" key="1">
    <citation type="journal article" date="2023" name="Front. Plant Sci.">
        <title>Chromosomal-level genome assembly of Melastoma candidum provides insights into trichome evolution.</title>
        <authorList>
            <person name="Zhong Y."/>
            <person name="Wu W."/>
            <person name="Sun C."/>
            <person name="Zou P."/>
            <person name="Liu Y."/>
            <person name="Dai S."/>
            <person name="Zhou R."/>
        </authorList>
    </citation>
    <scope>NUCLEOTIDE SEQUENCE [LARGE SCALE GENOMIC DNA]</scope>
</reference>
<dbReference type="EMBL" id="CM042882">
    <property type="protein sequence ID" value="KAI4380637.1"/>
    <property type="molecule type" value="Genomic_DNA"/>
</dbReference>
<sequence length="152" mass="17004">MPTPTTATVVLYNGRIDCCLFAFPEPGRANPLRCTYVLPDGVTCTEGFVKDPADAERCVKITNGSTFTFQQTQSARSMIPTLQRIERESTSSFNLTNERFLVPEMIFQPADMGMNQAGIAECIVRSINACHPDLHPLLYEKELCICKIIFVY</sequence>
<proteinExistence type="predicted"/>
<gene>
    <name evidence="1" type="ORF">MLD38_006805</name>
</gene>
<organism evidence="1 2">
    <name type="scientific">Melastoma candidum</name>
    <dbReference type="NCBI Taxonomy" id="119954"/>
    <lineage>
        <taxon>Eukaryota</taxon>
        <taxon>Viridiplantae</taxon>
        <taxon>Streptophyta</taxon>
        <taxon>Embryophyta</taxon>
        <taxon>Tracheophyta</taxon>
        <taxon>Spermatophyta</taxon>
        <taxon>Magnoliopsida</taxon>
        <taxon>eudicotyledons</taxon>
        <taxon>Gunneridae</taxon>
        <taxon>Pentapetalae</taxon>
        <taxon>rosids</taxon>
        <taxon>malvids</taxon>
        <taxon>Myrtales</taxon>
        <taxon>Melastomataceae</taxon>
        <taxon>Melastomatoideae</taxon>
        <taxon>Melastomateae</taxon>
        <taxon>Melastoma</taxon>
    </lineage>
</organism>
<name>A0ACB9RNS7_9MYRT</name>
<evidence type="ECO:0000313" key="1">
    <source>
        <dbReference type="EMBL" id="KAI4380637.1"/>
    </source>
</evidence>
<comment type="caution">
    <text evidence="1">The sequence shown here is derived from an EMBL/GenBank/DDBJ whole genome shotgun (WGS) entry which is preliminary data.</text>
</comment>